<evidence type="ECO:0000313" key="3">
    <source>
        <dbReference type="Proteomes" id="UP000481583"/>
    </source>
</evidence>
<organism evidence="2 3">
    <name type="scientific">Streptomyces coryli</name>
    <dbReference type="NCBI Taxonomy" id="1128680"/>
    <lineage>
        <taxon>Bacteria</taxon>
        <taxon>Bacillati</taxon>
        <taxon>Actinomycetota</taxon>
        <taxon>Actinomycetes</taxon>
        <taxon>Kitasatosporales</taxon>
        <taxon>Streptomycetaceae</taxon>
        <taxon>Streptomyces</taxon>
    </lineage>
</organism>
<accession>A0A6G4TZL3</accession>
<feature type="domain" description="Methyltransferase" evidence="1">
    <location>
        <begin position="51"/>
        <end position="141"/>
    </location>
</feature>
<dbReference type="InterPro" id="IPR029063">
    <property type="entry name" value="SAM-dependent_MTases_sf"/>
</dbReference>
<dbReference type="EMBL" id="JAAKZV010000061">
    <property type="protein sequence ID" value="NGN65415.1"/>
    <property type="molecule type" value="Genomic_DNA"/>
</dbReference>
<dbReference type="SUPFAM" id="SSF53335">
    <property type="entry name" value="S-adenosyl-L-methionine-dependent methyltransferases"/>
    <property type="match status" value="1"/>
</dbReference>
<dbReference type="GO" id="GO:0008168">
    <property type="term" value="F:methyltransferase activity"/>
    <property type="evidence" value="ECO:0007669"/>
    <property type="project" value="UniProtKB-KW"/>
</dbReference>
<protein>
    <submittedName>
        <fullName evidence="2">Class I SAM-dependent methyltransferase</fullName>
    </submittedName>
</protein>
<evidence type="ECO:0000259" key="1">
    <source>
        <dbReference type="Pfam" id="PF13649"/>
    </source>
</evidence>
<keyword evidence="2" id="KW-0489">Methyltransferase</keyword>
<dbReference type="RefSeq" id="WP_165237808.1">
    <property type="nucleotide sequence ID" value="NZ_JAAKZV010000061.1"/>
</dbReference>
<reference evidence="2 3" key="1">
    <citation type="submission" date="2020-02" db="EMBL/GenBank/DDBJ databases">
        <title>Whole-genome analyses of novel actinobacteria.</title>
        <authorList>
            <person name="Sahin N."/>
        </authorList>
    </citation>
    <scope>NUCLEOTIDE SEQUENCE [LARGE SCALE GENOMIC DNA]</scope>
    <source>
        <strain evidence="2 3">A7024</strain>
    </source>
</reference>
<dbReference type="Gene3D" id="3.40.50.150">
    <property type="entry name" value="Vaccinia Virus protein VP39"/>
    <property type="match status" value="1"/>
</dbReference>
<dbReference type="GO" id="GO:0032259">
    <property type="term" value="P:methylation"/>
    <property type="evidence" value="ECO:0007669"/>
    <property type="project" value="UniProtKB-KW"/>
</dbReference>
<dbReference type="AlphaFoldDB" id="A0A6G4TZL3"/>
<keyword evidence="2" id="KW-0808">Transferase</keyword>
<dbReference type="InterPro" id="IPR041698">
    <property type="entry name" value="Methyltransf_25"/>
</dbReference>
<sequence>MNMSSLKAWEGYWEDAPEGPSEVFWDADPEVTAALHLPLFADHFDIGLPLVDLGCGNGTQTRFLAGRYGQVRGVDLSAAAVERARRADPDGAYEQLDATEPAAMRRLHEELGDANVYMRGVLHQCDEPDQPRLVGGIAELLGGRGRVFAVELAETALARMQAFAAGGGEMPAKLRPVIEHGIAPGRLTDAALPRLFAEAGLEVLAEGDMPLATTEFQPDGARLELPSKWLVAGRMDVA</sequence>
<dbReference type="Proteomes" id="UP000481583">
    <property type="component" value="Unassembled WGS sequence"/>
</dbReference>
<proteinExistence type="predicted"/>
<name>A0A6G4TZL3_9ACTN</name>
<evidence type="ECO:0000313" key="2">
    <source>
        <dbReference type="EMBL" id="NGN65415.1"/>
    </source>
</evidence>
<dbReference type="Pfam" id="PF13649">
    <property type="entry name" value="Methyltransf_25"/>
    <property type="match status" value="1"/>
</dbReference>
<keyword evidence="3" id="KW-1185">Reference proteome</keyword>
<comment type="caution">
    <text evidence="2">The sequence shown here is derived from an EMBL/GenBank/DDBJ whole genome shotgun (WGS) entry which is preliminary data.</text>
</comment>
<gene>
    <name evidence="2" type="ORF">G5C51_16105</name>
</gene>